<evidence type="ECO:0000313" key="3">
    <source>
        <dbReference type="Proteomes" id="UP000295531"/>
    </source>
</evidence>
<proteinExistence type="predicted"/>
<dbReference type="OrthoDB" id="6239438at2"/>
<feature type="region of interest" description="Disordered" evidence="1">
    <location>
        <begin position="1"/>
        <end position="20"/>
    </location>
</feature>
<reference evidence="2 3" key="1">
    <citation type="submission" date="2019-03" db="EMBL/GenBank/DDBJ databases">
        <title>Freshwater and sediment microbial communities from various areas in North America, analyzing microbe dynamics in response to fracking.</title>
        <authorList>
            <person name="Lamendella R."/>
        </authorList>
    </citation>
    <scope>NUCLEOTIDE SEQUENCE [LARGE SCALE GENOMIC DNA]</scope>
    <source>
        <strain evidence="2 3">18_TX</strain>
    </source>
</reference>
<dbReference type="SUPFAM" id="SSF52540">
    <property type="entry name" value="P-loop containing nucleoside triphosphate hydrolases"/>
    <property type="match status" value="1"/>
</dbReference>
<dbReference type="InterPro" id="IPR027417">
    <property type="entry name" value="P-loop_NTPase"/>
</dbReference>
<dbReference type="Gene3D" id="3.40.50.300">
    <property type="entry name" value="P-loop containing nucleotide triphosphate hydrolases"/>
    <property type="match status" value="1"/>
</dbReference>
<organism evidence="2 3">
    <name type="scientific">Idiomarina aquatica</name>
    <dbReference type="NCBI Taxonomy" id="1327752"/>
    <lineage>
        <taxon>Bacteria</taxon>
        <taxon>Pseudomonadati</taxon>
        <taxon>Pseudomonadota</taxon>
        <taxon>Gammaproteobacteria</taxon>
        <taxon>Alteromonadales</taxon>
        <taxon>Idiomarinaceae</taxon>
        <taxon>Idiomarina</taxon>
    </lineage>
</organism>
<dbReference type="RefSeq" id="WP_133540486.1">
    <property type="nucleotide sequence ID" value="NZ_SNXI01000018.1"/>
</dbReference>
<evidence type="ECO:0000256" key="1">
    <source>
        <dbReference type="SAM" id="MobiDB-lite"/>
    </source>
</evidence>
<protein>
    <submittedName>
        <fullName evidence="2">Cell division inhibitor SulA</fullName>
    </submittedName>
</protein>
<keyword evidence="3" id="KW-1185">Reference proteome</keyword>
<dbReference type="Proteomes" id="UP000295531">
    <property type="component" value="Unassembled WGS sequence"/>
</dbReference>
<gene>
    <name evidence="2" type="ORF">DEU29_11832</name>
</gene>
<sequence length="139" mass="15276">MKFQQSTKQSHPGLWQSNSGITQSSQSVAADTSVTQALAAAADCASEQWITVVGGQREFVAQLVAAGVPSQRIRWLRTQSQAQREWALEQALLTGTSGVIIGWLGSLDSRFNQRVKMASRLSQTQCFLFEEDTLLSHLH</sequence>
<dbReference type="EMBL" id="SNXI01000018">
    <property type="protein sequence ID" value="TDP29063.1"/>
    <property type="molecule type" value="Genomic_DNA"/>
</dbReference>
<name>A0A4R6NZ68_9GAMM</name>
<evidence type="ECO:0000313" key="2">
    <source>
        <dbReference type="EMBL" id="TDP29063.1"/>
    </source>
</evidence>
<comment type="caution">
    <text evidence="2">The sequence shown here is derived from an EMBL/GenBank/DDBJ whole genome shotgun (WGS) entry which is preliminary data.</text>
</comment>
<accession>A0A4R6NZ68</accession>
<dbReference type="AlphaFoldDB" id="A0A4R6NZ68"/>